<keyword evidence="1" id="KW-0812">Transmembrane</keyword>
<protein>
    <submittedName>
        <fullName evidence="2">Uncharacterized protein</fullName>
    </submittedName>
</protein>
<dbReference type="STRING" id="1798382.A3D77_06170"/>
<name>A0A1F5ZVS3_9BACT</name>
<dbReference type="EMBL" id="MFJL01000011">
    <property type="protein sequence ID" value="OGG16569.1"/>
    <property type="molecule type" value="Genomic_DNA"/>
</dbReference>
<organism evidence="2 3">
    <name type="scientific">Candidatus Gottesmanbacteria bacterium RIFCSPHIGHO2_02_FULL_39_11</name>
    <dbReference type="NCBI Taxonomy" id="1798382"/>
    <lineage>
        <taxon>Bacteria</taxon>
        <taxon>Candidatus Gottesmaniibacteriota</taxon>
    </lineage>
</organism>
<proteinExistence type="predicted"/>
<dbReference type="Proteomes" id="UP000176923">
    <property type="component" value="Unassembled WGS sequence"/>
</dbReference>
<accession>A0A1F5ZVS3</accession>
<keyword evidence="1" id="KW-1133">Transmembrane helix</keyword>
<evidence type="ECO:0000256" key="1">
    <source>
        <dbReference type="SAM" id="Phobius"/>
    </source>
</evidence>
<dbReference type="AlphaFoldDB" id="A0A1F5ZVS3"/>
<feature type="transmembrane region" description="Helical" evidence="1">
    <location>
        <begin position="20"/>
        <end position="42"/>
    </location>
</feature>
<reference evidence="2 3" key="1">
    <citation type="journal article" date="2016" name="Nat. Commun.">
        <title>Thousands of microbial genomes shed light on interconnected biogeochemical processes in an aquifer system.</title>
        <authorList>
            <person name="Anantharaman K."/>
            <person name="Brown C.T."/>
            <person name="Hug L.A."/>
            <person name="Sharon I."/>
            <person name="Castelle C.J."/>
            <person name="Probst A.J."/>
            <person name="Thomas B.C."/>
            <person name="Singh A."/>
            <person name="Wilkins M.J."/>
            <person name="Karaoz U."/>
            <person name="Brodie E.L."/>
            <person name="Williams K.H."/>
            <person name="Hubbard S.S."/>
            <person name="Banfield J.F."/>
        </authorList>
    </citation>
    <scope>NUCLEOTIDE SEQUENCE [LARGE SCALE GENOMIC DNA]</scope>
</reference>
<comment type="caution">
    <text evidence="2">The sequence shown here is derived from an EMBL/GenBank/DDBJ whole genome shotgun (WGS) entry which is preliminary data.</text>
</comment>
<gene>
    <name evidence="2" type="ORF">A3D77_06170</name>
</gene>
<evidence type="ECO:0000313" key="2">
    <source>
        <dbReference type="EMBL" id="OGG16569.1"/>
    </source>
</evidence>
<sequence>MLGRFRDHLIEAQLLKDEKFTRLGFLVFGIVILLLIADIIYLNSIIISTHAPVSTPSIPSAKYLIETPTPVLPTVEEINISVTPLPTAKVELQILPTSAQNTKVLEYFISLGAGSSQAGDWEDIRGTEVSVDFSKYPGIKEVHFEASVAIPTANQWVSVRLFNKTDKHPVWQSEVTTNPNTYAYLTSPPIIYDLGEKVYQVQMKTQLQSLANLQQSRIHITLQ</sequence>
<keyword evidence="1" id="KW-0472">Membrane</keyword>
<evidence type="ECO:0000313" key="3">
    <source>
        <dbReference type="Proteomes" id="UP000176923"/>
    </source>
</evidence>